<accession>C7IZS7</accession>
<organism evidence="1 2">
    <name type="scientific">Oryza sativa subsp. japonica</name>
    <name type="common">Rice</name>
    <dbReference type="NCBI Taxonomy" id="39947"/>
    <lineage>
        <taxon>Eukaryota</taxon>
        <taxon>Viridiplantae</taxon>
        <taxon>Streptophyta</taxon>
        <taxon>Embryophyta</taxon>
        <taxon>Tracheophyta</taxon>
        <taxon>Spermatophyta</taxon>
        <taxon>Magnoliopsida</taxon>
        <taxon>Liliopsida</taxon>
        <taxon>Poales</taxon>
        <taxon>Poaceae</taxon>
        <taxon>BOP clade</taxon>
        <taxon>Oryzoideae</taxon>
        <taxon>Oryzeae</taxon>
        <taxon>Oryzinae</taxon>
        <taxon>Oryza</taxon>
        <taxon>Oryza sativa</taxon>
    </lineage>
</organism>
<evidence type="ECO:0000313" key="2">
    <source>
        <dbReference type="Proteomes" id="UP000000763"/>
    </source>
</evidence>
<proteinExistence type="predicted"/>
<dbReference type="AlphaFoldDB" id="C7IZS7"/>
<sequence>MLLFALQRNSFLNKPLLMIHINVSACSVDSCIKLLALVPKQLPVSDKKKAKG</sequence>
<evidence type="ECO:0000313" key="1">
    <source>
        <dbReference type="EMBL" id="BAH92203.1"/>
    </source>
</evidence>
<dbReference type="EMBL" id="AP008209">
    <property type="protein sequence ID" value="BAH92203.1"/>
    <property type="molecule type" value="Genomic_DNA"/>
</dbReference>
<gene>
    <name evidence="1" type="ordered locus">Os03g0419200</name>
</gene>
<dbReference type="KEGG" id="dosa:Os03g0419200"/>
<protein>
    <submittedName>
        <fullName evidence="1">Os03g0419200 protein</fullName>
    </submittedName>
</protein>
<dbReference type="Proteomes" id="UP000000763">
    <property type="component" value="Chromosome 3"/>
</dbReference>
<name>C7IZS7_ORYSJ</name>
<reference evidence="2" key="2">
    <citation type="journal article" date="2008" name="Nucleic Acids Res.">
        <title>The rice annotation project database (RAP-DB): 2008 update.</title>
        <authorList>
            <consortium name="The rice annotation project (RAP)"/>
        </authorList>
    </citation>
    <scope>GENOME REANNOTATION</scope>
    <source>
        <strain evidence="2">cv. Nipponbare</strain>
    </source>
</reference>
<reference evidence="1 2" key="1">
    <citation type="journal article" date="2005" name="Nature">
        <title>The map-based sequence of the rice genome.</title>
        <authorList>
            <consortium name="International rice genome sequencing project (IRGSP)"/>
            <person name="Matsumoto T."/>
            <person name="Wu J."/>
            <person name="Kanamori H."/>
            <person name="Katayose Y."/>
            <person name="Fujisawa M."/>
            <person name="Namiki N."/>
            <person name="Mizuno H."/>
            <person name="Yamamoto K."/>
            <person name="Antonio B.A."/>
            <person name="Baba T."/>
            <person name="Sakata K."/>
            <person name="Nagamura Y."/>
            <person name="Aoki H."/>
            <person name="Arikawa K."/>
            <person name="Arita K."/>
            <person name="Bito T."/>
            <person name="Chiden Y."/>
            <person name="Fujitsuka N."/>
            <person name="Fukunaka R."/>
            <person name="Hamada M."/>
            <person name="Harada C."/>
            <person name="Hayashi A."/>
            <person name="Hijishita S."/>
            <person name="Honda M."/>
            <person name="Hosokawa S."/>
            <person name="Ichikawa Y."/>
            <person name="Idonuma A."/>
            <person name="Iijima M."/>
            <person name="Ikeda M."/>
            <person name="Ikeno M."/>
            <person name="Ito K."/>
            <person name="Ito S."/>
            <person name="Ito T."/>
            <person name="Ito Y."/>
            <person name="Ito Y."/>
            <person name="Iwabuchi A."/>
            <person name="Kamiya K."/>
            <person name="Karasawa W."/>
            <person name="Kurita K."/>
            <person name="Katagiri S."/>
            <person name="Kikuta A."/>
            <person name="Kobayashi H."/>
            <person name="Kobayashi N."/>
            <person name="Machita K."/>
            <person name="Maehara T."/>
            <person name="Masukawa M."/>
            <person name="Mizubayashi T."/>
            <person name="Mukai Y."/>
            <person name="Nagasaki H."/>
            <person name="Nagata Y."/>
            <person name="Naito S."/>
            <person name="Nakashima M."/>
            <person name="Nakama Y."/>
            <person name="Nakamichi Y."/>
            <person name="Nakamura M."/>
            <person name="Meguro A."/>
            <person name="Negishi M."/>
            <person name="Ohta I."/>
            <person name="Ohta T."/>
            <person name="Okamoto M."/>
            <person name="Ono N."/>
            <person name="Saji S."/>
            <person name="Sakaguchi M."/>
            <person name="Sakai K."/>
            <person name="Shibata M."/>
            <person name="Shimokawa T."/>
            <person name="Song J."/>
            <person name="Takazaki Y."/>
            <person name="Terasawa K."/>
            <person name="Tsugane M."/>
            <person name="Tsuji K."/>
            <person name="Ueda S."/>
            <person name="Waki K."/>
            <person name="Yamagata H."/>
            <person name="Yamamoto M."/>
            <person name="Yamamoto S."/>
            <person name="Yamane H."/>
            <person name="Yoshiki S."/>
            <person name="Yoshihara R."/>
            <person name="Yukawa K."/>
            <person name="Zhong H."/>
            <person name="Yano M."/>
            <person name="Yuan Q."/>
            <person name="Ouyang S."/>
            <person name="Liu J."/>
            <person name="Jones K.M."/>
            <person name="Gansberger K."/>
            <person name="Moffat K."/>
            <person name="Hill J."/>
            <person name="Bera J."/>
            <person name="Fadrosh D."/>
            <person name="Jin S."/>
            <person name="Johri S."/>
            <person name="Kim M."/>
            <person name="Overton L."/>
            <person name="Reardon M."/>
            <person name="Tsitrin T."/>
            <person name="Vuong H."/>
            <person name="Weaver B."/>
            <person name="Ciecko A."/>
            <person name="Tallon L."/>
            <person name="Jackson J."/>
            <person name="Pai G."/>
            <person name="Aken S.V."/>
            <person name="Utterback T."/>
            <person name="Reidmuller S."/>
            <person name="Feldblyum T."/>
            <person name="Hsiao J."/>
            <person name="Zismann V."/>
            <person name="Iobst S."/>
            <person name="de Vazeille A.R."/>
            <person name="Buell C.R."/>
            <person name="Ying K."/>
            <person name="Li Y."/>
            <person name="Lu T."/>
            <person name="Huang Y."/>
            <person name="Zhao Q."/>
            <person name="Feng Q."/>
            <person name="Zhang L."/>
            <person name="Zhu J."/>
            <person name="Weng Q."/>
            <person name="Mu J."/>
            <person name="Lu Y."/>
            <person name="Fan D."/>
            <person name="Liu Y."/>
            <person name="Guan J."/>
            <person name="Zhang Y."/>
            <person name="Yu S."/>
            <person name="Liu X."/>
            <person name="Zhang Y."/>
            <person name="Hong G."/>
            <person name="Han B."/>
            <person name="Choisne N."/>
            <person name="Demange N."/>
            <person name="Orjeda G."/>
            <person name="Samain S."/>
            <person name="Cattolico L."/>
            <person name="Pelletier E."/>
            <person name="Couloux A."/>
            <person name="Segurens B."/>
            <person name="Wincker P."/>
            <person name="D'Hont A."/>
            <person name="Scarpelli C."/>
            <person name="Weissenbach J."/>
            <person name="Salanoubat M."/>
            <person name="Quetier F."/>
            <person name="Yu Y."/>
            <person name="Kim H.R."/>
            <person name="Rambo T."/>
            <person name="Currie J."/>
            <person name="Collura K."/>
            <person name="Luo M."/>
            <person name="Yang T."/>
            <person name="Ammiraju J.S.S."/>
            <person name="Engler F."/>
            <person name="Soderlund C."/>
            <person name="Wing R.A."/>
            <person name="Palmer L.E."/>
            <person name="de la Bastide M."/>
            <person name="Spiegel L."/>
            <person name="Nascimento L."/>
            <person name="Zutavern T."/>
            <person name="O'Shaughnessy A."/>
            <person name="Dike S."/>
            <person name="Dedhia N."/>
            <person name="Preston R."/>
            <person name="Balija V."/>
            <person name="McCombie W.R."/>
            <person name="Chow T."/>
            <person name="Chen H."/>
            <person name="Chung M."/>
            <person name="Chen C."/>
            <person name="Shaw J."/>
            <person name="Wu H."/>
            <person name="Hsiao K."/>
            <person name="Chao Y."/>
            <person name="Chu M."/>
            <person name="Cheng C."/>
            <person name="Hour A."/>
            <person name="Lee P."/>
            <person name="Lin S."/>
            <person name="Lin Y."/>
            <person name="Liou J."/>
            <person name="Liu S."/>
            <person name="Hsing Y."/>
            <person name="Raghuvanshi S."/>
            <person name="Mohanty A."/>
            <person name="Bharti A.K."/>
            <person name="Gaur A."/>
            <person name="Gupta V."/>
            <person name="Kumar D."/>
            <person name="Ravi V."/>
            <person name="Vij S."/>
            <person name="Kapur A."/>
            <person name="Khurana P."/>
            <person name="Khurana P."/>
            <person name="Khurana J.P."/>
            <person name="Tyagi A.K."/>
            <person name="Gaikwad K."/>
            <person name="Singh A."/>
            <person name="Dalal V."/>
            <person name="Srivastava S."/>
            <person name="Dixit A."/>
            <person name="Pal A.K."/>
            <person name="Ghazi I.A."/>
            <person name="Yadav M."/>
            <person name="Pandit A."/>
            <person name="Bhargava A."/>
            <person name="Sureshbabu K."/>
            <person name="Batra K."/>
            <person name="Sharma T.R."/>
            <person name="Mohapatra T."/>
            <person name="Singh N.K."/>
            <person name="Messing J."/>
            <person name="Nelson A.B."/>
            <person name="Fuks G."/>
            <person name="Kavchok S."/>
            <person name="Keizer G."/>
            <person name="Linton E."/>
            <person name="Llaca V."/>
            <person name="Song R."/>
            <person name="Tanyolac B."/>
            <person name="Young S."/>
            <person name="Ho-Il K."/>
            <person name="Hahn J.H."/>
            <person name="Sangsakoo G."/>
            <person name="Vanavichit A."/>
            <person name="de Mattos Luiz.A.T."/>
            <person name="Zimmer P.D."/>
            <person name="Malone G."/>
            <person name="Dellagostin O."/>
            <person name="de Oliveira A.C."/>
            <person name="Bevan M."/>
            <person name="Bancroft I."/>
            <person name="Minx P."/>
            <person name="Cordum H."/>
            <person name="Wilson R."/>
            <person name="Cheng Z."/>
            <person name="Jin W."/>
            <person name="Jiang J."/>
            <person name="Leong S.A."/>
            <person name="Iwama H."/>
            <person name="Gojobori T."/>
            <person name="Itoh T."/>
            <person name="Niimura Y."/>
            <person name="Fujii Y."/>
            <person name="Habara T."/>
            <person name="Sakai H."/>
            <person name="Sato Y."/>
            <person name="Wilson G."/>
            <person name="Kumar K."/>
            <person name="McCouch S."/>
            <person name="Juretic N."/>
            <person name="Hoen D."/>
            <person name="Wright S."/>
            <person name="Bruskiewich R."/>
            <person name="Bureau T."/>
            <person name="Miyao A."/>
            <person name="Hirochika H."/>
            <person name="Nishikawa T."/>
            <person name="Kadowaki K."/>
            <person name="Sugiura M."/>
            <person name="Burr B."/>
            <person name="Sasaki T."/>
        </authorList>
    </citation>
    <scope>NUCLEOTIDE SEQUENCE [LARGE SCALE GENOMIC DNA]</scope>
    <source>
        <strain evidence="2">cv. Nipponbare</strain>
    </source>
</reference>